<dbReference type="InterPro" id="IPR050250">
    <property type="entry name" value="Macrolide_Exporter_MacB"/>
</dbReference>
<dbReference type="Proteomes" id="UP000070383">
    <property type="component" value="Unassembled WGS sequence"/>
</dbReference>
<feature type="transmembrane region" description="Helical" evidence="7">
    <location>
        <begin position="306"/>
        <end position="330"/>
    </location>
</feature>
<evidence type="ECO:0000256" key="4">
    <source>
        <dbReference type="ARBA" id="ARBA00022989"/>
    </source>
</evidence>
<feature type="transmembrane region" description="Helical" evidence="7">
    <location>
        <begin position="20"/>
        <end position="43"/>
    </location>
</feature>
<dbReference type="Pfam" id="PF02687">
    <property type="entry name" value="FtsX"/>
    <property type="match status" value="2"/>
</dbReference>
<keyword evidence="3 7" id="KW-0812">Transmembrane</keyword>
<keyword evidence="2" id="KW-1003">Cell membrane</keyword>
<feature type="domain" description="ABC3 transporter permease C-terminal" evidence="8">
    <location>
        <begin position="258"/>
        <end position="388"/>
    </location>
</feature>
<evidence type="ECO:0000256" key="2">
    <source>
        <dbReference type="ARBA" id="ARBA00022475"/>
    </source>
</evidence>
<dbReference type="PATRIC" id="fig|33036.3.peg.1844"/>
<dbReference type="OrthoDB" id="9793166at2"/>
<evidence type="ECO:0000259" key="8">
    <source>
        <dbReference type="Pfam" id="PF02687"/>
    </source>
</evidence>
<protein>
    <submittedName>
        <fullName evidence="9">Efflux ABC transporter, permease protein</fullName>
    </submittedName>
</protein>
<dbReference type="GO" id="GO:0022857">
    <property type="term" value="F:transmembrane transporter activity"/>
    <property type="evidence" value="ECO:0007669"/>
    <property type="project" value="TreeGrafter"/>
</dbReference>
<dbReference type="GO" id="GO:0005886">
    <property type="term" value="C:plasma membrane"/>
    <property type="evidence" value="ECO:0007669"/>
    <property type="project" value="UniProtKB-SubCell"/>
</dbReference>
<evidence type="ECO:0000256" key="3">
    <source>
        <dbReference type="ARBA" id="ARBA00022692"/>
    </source>
</evidence>
<evidence type="ECO:0000256" key="7">
    <source>
        <dbReference type="SAM" id="Phobius"/>
    </source>
</evidence>
<feature type="transmembrane region" description="Helical" evidence="7">
    <location>
        <begin position="432"/>
        <end position="452"/>
    </location>
</feature>
<comment type="caution">
    <text evidence="9">The sequence shown here is derived from an EMBL/GenBank/DDBJ whole genome shotgun (WGS) entry which is preliminary data.</text>
</comment>
<dbReference type="PANTHER" id="PTHR30572:SF4">
    <property type="entry name" value="ABC TRANSPORTER PERMEASE YTRF"/>
    <property type="match status" value="1"/>
</dbReference>
<feature type="transmembrane region" description="Helical" evidence="7">
    <location>
        <begin position="795"/>
        <end position="815"/>
    </location>
</feature>
<sequence length="834" mass="95756">MKIINELSYSQITTNKKDTLATRLSIFLAVVLLGTIIFIIGSVKSGQYHEIVSSVGEYHVSFTDVNTNMIGKIFANKDIEKVSFDKMISTDLNATIIEKGNYFKGLKGYDIVRGSNINNAGELIAPSRFFQKNKDYKIGSTLKVKDKEYTLVGEYRDYESSFEESALIGLLADESKENILKNADGIEAYIWYKNPRDTYTLTKKLFDDFKIDYKKSIDTGRLYFNKPILEYKMIYPSGIIPPKSVMAEWVESYGACMVLVILFAVMIYGAFNVWNNRDIKELALLKSVGMTEKQVKKMIRLKAIKIGVVPILAGTAVSYLTANLLFYLMWLNNSITYRNMSDIFGEKMRATGFHLVTLSFPLIILILVLSFLTVYLSAIMPARKSAKLNVIEGLTGITGGKIKYGKSKIYGKVEKTLAKDYFKTYNSTYKTITLAMLLSAMVMTLVLVSQSYRVVDIIYGKHKETYNFKSDIFTDMQINKQMISELYQLDGIDEMHVYEDKSFKFYFDDNEGFSSNELKKSIESGNKSIEDMYVNIIGLYRQDFDNVIHENKLSKDANYILLNRTPDKNNTPYSFRKYINLTNSDNKDLVLRYNADGKKMPIHIDGYIKDFPFDLEEQNQRGIYVFTTMENLEEFIAEHGQDKADPTRYYNIKVKAKEKLDKVSDNCERIISSYIPKNDHSTTNSILKQASDEEQVRNEHMLNFGIQIILIILALSNAYNSFHGNLRVRKREFQLLSTVGMTNKQTKKMIYEESKILFRNVVIFYIAVFILAVFVRSYRSQYELVFVSKEILLNLNYVPILLIFGVIVLGVLLAIRSSIKMILNDDLNNSIKEI</sequence>
<keyword evidence="5 7" id="KW-0472">Membrane</keyword>
<comment type="subcellular location">
    <subcellularLocation>
        <location evidence="1">Cell membrane</location>
        <topology evidence="1">Multi-pass membrane protein</topology>
    </subcellularLocation>
</comment>
<dbReference type="STRING" id="33036.HMPREF3200_01866"/>
<organism evidence="9 10">
    <name type="scientific">Anaerococcus tetradius</name>
    <dbReference type="NCBI Taxonomy" id="33036"/>
    <lineage>
        <taxon>Bacteria</taxon>
        <taxon>Bacillati</taxon>
        <taxon>Bacillota</taxon>
        <taxon>Tissierellia</taxon>
        <taxon>Tissierellales</taxon>
        <taxon>Peptoniphilaceae</taxon>
        <taxon>Anaerococcus</taxon>
    </lineage>
</organism>
<name>A0A133KA13_9FIRM</name>
<feature type="transmembrane region" description="Helical" evidence="7">
    <location>
        <begin position="756"/>
        <end position="775"/>
    </location>
</feature>
<proteinExistence type="inferred from homology"/>
<evidence type="ECO:0000256" key="6">
    <source>
        <dbReference type="ARBA" id="ARBA00038076"/>
    </source>
</evidence>
<evidence type="ECO:0000313" key="10">
    <source>
        <dbReference type="Proteomes" id="UP000070383"/>
    </source>
</evidence>
<feature type="transmembrane region" description="Helical" evidence="7">
    <location>
        <begin position="252"/>
        <end position="271"/>
    </location>
</feature>
<evidence type="ECO:0000256" key="5">
    <source>
        <dbReference type="ARBA" id="ARBA00023136"/>
    </source>
</evidence>
<feature type="domain" description="ABC3 transporter permease C-terminal" evidence="8">
    <location>
        <begin position="708"/>
        <end position="824"/>
    </location>
</feature>
<dbReference type="EMBL" id="LRPM01000089">
    <property type="protein sequence ID" value="KWZ76367.1"/>
    <property type="molecule type" value="Genomic_DNA"/>
</dbReference>
<keyword evidence="10" id="KW-1185">Reference proteome</keyword>
<comment type="similarity">
    <text evidence="6">Belongs to the ABC-4 integral membrane protein family.</text>
</comment>
<dbReference type="RefSeq" id="WP_060929916.1">
    <property type="nucleotide sequence ID" value="NZ_KQ955301.1"/>
</dbReference>
<evidence type="ECO:0000313" key="9">
    <source>
        <dbReference type="EMBL" id="KWZ76367.1"/>
    </source>
</evidence>
<keyword evidence="4 7" id="KW-1133">Transmembrane helix</keyword>
<feature type="transmembrane region" description="Helical" evidence="7">
    <location>
        <begin position="701"/>
        <end position="722"/>
    </location>
</feature>
<dbReference type="PANTHER" id="PTHR30572">
    <property type="entry name" value="MEMBRANE COMPONENT OF TRANSPORTER-RELATED"/>
    <property type="match status" value="1"/>
</dbReference>
<reference evidence="10" key="1">
    <citation type="submission" date="2016-01" db="EMBL/GenBank/DDBJ databases">
        <authorList>
            <person name="Mitreva M."/>
            <person name="Pepin K.H."/>
            <person name="Mihindukulasuriya K.A."/>
            <person name="Fulton R."/>
            <person name="Fronick C."/>
            <person name="O'Laughlin M."/>
            <person name="Miner T."/>
            <person name="Herter B."/>
            <person name="Rosa B.A."/>
            <person name="Cordes M."/>
            <person name="Tomlinson C."/>
            <person name="Wollam A."/>
            <person name="Palsikar V.B."/>
            <person name="Mardis E.R."/>
            <person name="Wilson R.K."/>
        </authorList>
    </citation>
    <scope>NUCLEOTIDE SEQUENCE [LARGE SCALE GENOMIC DNA]</scope>
    <source>
        <strain evidence="10">MJR8151</strain>
    </source>
</reference>
<gene>
    <name evidence="9" type="ORF">HMPREF3200_01866</name>
</gene>
<accession>A0A133KA13</accession>
<dbReference type="InterPro" id="IPR003838">
    <property type="entry name" value="ABC3_permease_C"/>
</dbReference>
<feature type="transmembrane region" description="Helical" evidence="7">
    <location>
        <begin position="350"/>
        <end position="378"/>
    </location>
</feature>
<dbReference type="AlphaFoldDB" id="A0A133KA13"/>
<evidence type="ECO:0000256" key="1">
    <source>
        <dbReference type="ARBA" id="ARBA00004651"/>
    </source>
</evidence>